<dbReference type="SMART" id="SM00192">
    <property type="entry name" value="LDLa"/>
    <property type="match status" value="11"/>
</dbReference>
<keyword evidence="3 13" id="KW-0245">EGF-like domain</keyword>
<evidence type="ECO:0000256" key="3">
    <source>
        <dbReference type="ARBA" id="ARBA00022536"/>
    </source>
</evidence>
<dbReference type="InterPro" id="IPR000033">
    <property type="entry name" value="LDLR_classB_rpt"/>
</dbReference>
<comment type="subcellular location">
    <subcellularLocation>
        <location evidence="2">Endomembrane system</location>
    </subcellularLocation>
    <subcellularLocation>
        <location evidence="1">Membrane</location>
        <topology evidence="1">Single-pass membrane protein</topology>
    </subcellularLocation>
</comment>
<dbReference type="Proteomes" id="UP001652741">
    <property type="component" value="Chromosome ssa20"/>
</dbReference>
<keyword evidence="4" id="KW-0254">Endocytosis</keyword>
<dbReference type="Gene3D" id="2.120.10.30">
    <property type="entry name" value="TolB, C-terminal domain"/>
    <property type="match status" value="2"/>
</dbReference>
<reference evidence="21" key="1">
    <citation type="submission" date="2025-08" db="UniProtKB">
        <authorList>
            <consortium name="RefSeq"/>
        </authorList>
    </citation>
    <scope>IDENTIFICATION</scope>
</reference>
<evidence type="ECO:0000256" key="10">
    <source>
        <dbReference type="ARBA" id="ARBA00023157"/>
    </source>
</evidence>
<feature type="disulfide bond" evidence="14">
    <location>
        <begin position="298"/>
        <end position="316"/>
    </location>
</feature>
<feature type="disulfide bond" evidence="14">
    <location>
        <begin position="194"/>
        <end position="209"/>
    </location>
</feature>
<feature type="disulfide bond" evidence="14">
    <location>
        <begin position="310"/>
        <end position="325"/>
    </location>
</feature>
<dbReference type="PANTHER" id="PTHR22722:SF12">
    <property type="entry name" value="EGF-LIKE DOMAIN-CONTAINING PROTEIN"/>
    <property type="match status" value="1"/>
</dbReference>
<dbReference type="FunFam" id="4.10.400.10:FF:000045">
    <property type="entry name" value="Low-density lipoprotein receptor-related protein 2"/>
    <property type="match status" value="1"/>
</dbReference>
<dbReference type="PROSITE" id="PS00022">
    <property type="entry name" value="EGF_1"/>
    <property type="match status" value="1"/>
</dbReference>
<dbReference type="InterPro" id="IPR018097">
    <property type="entry name" value="EGF_Ca-bd_CS"/>
</dbReference>
<dbReference type="GO" id="GO:0016324">
    <property type="term" value="C:apical plasma membrane"/>
    <property type="evidence" value="ECO:0007669"/>
    <property type="project" value="TreeGrafter"/>
</dbReference>
<keyword evidence="20" id="KW-1185">Reference proteome</keyword>
<dbReference type="GO" id="GO:0012505">
    <property type="term" value="C:endomembrane system"/>
    <property type="evidence" value="ECO:0007669"/>
    <property type="project" value="UniProtKB-SubCell"/>
</dbReference>
<feature type="compositionally biased region" description="Polar residues" evidence="16">
    <location>
        <begin position="1331"/>
        <end position="1341"/>
    </location>
</feature>
<evidence type="ECO:0000256" key="2">
    <source>
        <dbReference type="ARBA" id="ARBA00004308"/>
    </source>
</evidence>
<evidence type="ECO:0000313" key="21">
    <source>
        <dbReference type="RefSeq" id="XP_014016090.1"/>
    </source>
</evidence>
<dbReference type="Pfam" id="PF00057">
    <property type="entry name" value="Ldl_recept_a"/>
    <property type="match status" value="10"/>
</dbReference>
<dbReference type="InterPro" id="IPR000152">
    <property type="entry name" value="EGF-type_Asp/Asn_hydroxyl_site"/>
</dbReference>
<dbReference type="PROSITE" id="PS01209">
    <property type="entry name" value="LDLRA_1"/>
    <property type="match status" value="4"/>
</dbReference>
<dbReference type="GO" id="GO:0042562">
    <property type="term" value="F:hormone binding"/>
    <property type="evidence" value="ECO:0007669"/>
    <property type="project" value="TreeGrafter"/>
</dbReference>
<feature type="disulfide bond" evidence="14">
    <location>
        <begin position="271"/>
        <end position="286"/>
    </location>
</feature>
<dbReference type="PROSITE" id="PS50026">
    <property type="entry name" value="EGF_3"/>
    <property type="match status" value="2"/>
</dbReference>
<feature type="region of interest" description="Disordered" evidence="16">
    <location>
        <begin position="1311"/>
        <end position="1352"/>
    </location>
</feature>
<evidence type="ECO:0000256" key="18">
    <source>
        <dbReference type="SAM" id="SignalP"/>
    </source>
</evidence>
<dbReference type="InterPro" id="IPR049883">
    <property type="entry name" value="NOTCH1_EGF-like"/>
</dbReference>
<name>A0A1S3NLG9_SALSA</name>
<proteinExistence type="predicted"/>
<feature type="signal peptide" evidence="18">
    <location>
        <begin position="1"/>
        <end position="20"/>
    </location>
</feature>
<evidence type="ECO:0000256" key="14">
    <source>
        <dbReference type="PROSITE-ProRule" id="PRU00124"/>
    </source>
</evidence>
<dbReference type="InterPro" id="IPR000742">
    <property type="entry name" value="EGF"/>
</dbReference>
<keyword evidence="7" id="KW-0677">Repeat</keyword>
<evidence type="ECO:0000256" key="17">
    <source>
        <dbReference type="SAM" id="Phobius"/>
    </source>
</evidence>
<feature type="disulfide bond" evidence="14">
    <location>
        <begin position="291"/>
        <end position="303"/>
    </location>
</feature>
<dbReference type="GO" id="GO:0043235">
    <property type="term" value="C:receptor complex"/>
    <property type="evidence" value="ECO:0007669"/>
    <property type="project" value="TreeGrafter"/>
</dbReference>
<dbReference type="SUPFAM" id="SSF57424">
    <property type="entry name" value="LDL receptor-like module"/>
    <property type="match status" value="11"/>
</dbReference>
<feature type="repeat" description="LDL-receptor class B" evidence="15">
    <location>
        <begin position="666"/>
        <end position="709"/>
    </location>
</feature>
<feature type="disulfide bond" evidence="14">
    <location>
        <begin position="392"/>
        <end position="407"/>
    </location>
</feature>
<dbReference type="PROSITE" id="PS51120">
    <property type="entry name" value="LDLRB"/>
    <property type="match status" value="2"/>
</dbReference>
<feature type="disulfide bond" evidence="14">
    <location>
        <begin position="331"/>
        <end position="343"/>
    </location>
</feature>
<dbReference type="Pfam" id="PF00058">
    <property type="entry name" value="Ldl_recept_b"/>
    <property type="match status" value="2"/>
</dbReference>
<dbReference type="InterPro" id="IPR051221">
    <property type="entry name" value="LDLR-related"/>
</dbReference>
<dbReference type="PROSITE" id="PS01186">
    <property type="entry name" value="EGF_2"/>
    <property type="match status" value="2"/>
</dbReference>
<evidence type="ECO:0000256" key="5">
    <source>
        <dbReference type="ARBA" id="ARBA00022692"/>
    </source>
</evidence>
<feature type="disulfide bond" evidence="14">
    <location>
        <begin position="233"/>
        <end position="248"/>
    </location>
</feature>
<dbReference type="InterPro" id="IPR002172">
    <property type="entry name" value="LDrepeatLR_classA_rpt"/>
</dbReference>
<evidence type="ECO:0000256" key="4">
    <source>
        <dbReference type="ARBA" id="ARBA00022583"/>
    </source>
</evidence>
<dbReference type="SUPFAM" id="SSF63825">
    <property type="entry name" value="YWTD domain"/>
    <property type="match status" value="2"/>
</dbReference>
<dbReference type="PROSITE" id="PS00010">
    <property type="entry name" value="ASX_HYDROXYL"/>
    <property type="match status" value="1"/>
</dbReference>
<feature type="disulfide bond" evidence="13">
    <location>
        <begin position="1261"/>
        <end position="1270"/>
    </location>
</feature>
<keyword evidence="8 17" id="KW-1133">Transmembrane helix</keyword>
<keyword evidence="5 17" id="KW-0812">Transmembrane</keyword>
<dbReference type="Gene3D" id="2.10.25.10">
    <property type="entry name" value="Laminin"/>
    <property type="match status" value="3"/>
</dbReference>
<evidence type="ECO:0000259" key="19">
    <source>
        <dbReference type="PROSITE" id="PS50026"/>
    </source>
</evidence>
<evidence type="ECO:0000256" key="16">
    <source>
        <dbReference type="SAM" id="MobiDB-lite"/>
    </source>
</evidence>
<keyword evidence="6 18" id="KW-0732">Signal</keyword>
<evidence type="ECO:0000256" key="8">
    <source>
        <dbReference type="ARBA" id="ARBA00022989"/>
    </source>
</evidence>
<protein>
    <submittedName>
        <fullName evidence="21">Very low-density lipoprotein receptor isoform X2</fullName>
    </submittedName>
</protein>
<dbReference type="CDD" id="cd00112">
    <property type="entry name" value="LDLa"/>
    <property type="match status" value="11"/>
</dbReference>
<keyword evidence="9 17" id="KW-0472">Membrane</keyword>
<dbReference type="GO" id="GO:0006898">
    <property type="term" value="P:receptor-mediated endocytosis"/>
    <property type="evidence" value="ECO:0007669"/>
    <property type="project" value="TreeGrafter"/>
</dbReference>
<evidence type="ECO:0000256" key="6">
    <source>
        <dbReference type="ARBA" id="ARBA00022729"/>
    </source>
</evidence>
<dbReference type="SMART" id="SM00135">
    <property type="entry name" value="LY"/>
    <property type="match status" value="8"/>
</dbReference>
<feature type="disulfide bond" evidence="14">
    <location>
        <begin position="350"/>
        <end position="365"/>
    </location>
</feature>
<dbReference type="SUPFAM" id="SSF57196">
    <property type="entry name" value="EGF/Laminin"/>
    <property type="match status" value="4"/>
</dbReference>
<dbReference type="FunFam" id="2.120.10.30:FF:000241">
    <property type="entry name" value="Low-density lipoprotein receptor-related protein 6"/>
    <property type="match status" value="1"/>
</dbReference>
<dbReference type="SMART" id="SM00179">
    <property type="entry name" value="EGF_CA"/>
    <property type="match status" value="2"/>
</dbReference>
<feature type="domain" description="EGF-like" evidence="19">
    <location>
        <begin position="1235"/>
        <end position="1271"/>
    </location>
</feature>
<feature type="disulfide bond" evidence="14">
    <location>
        <begin position="125"/>
        <end position="140"/>
    </location>
</feature>
<dbReference type="PROSITE" id="PS01187">
    <property type="entry name" value="EGF_CA"/>
    <property type="match status" value="1"/>
</dbReference>
<organism evidence="20 21">
    <name type="scientific">Salmo salar</name>
    <name type="common">Atlantic salmon</name>
    <dbReference type="NCBI Taxonomy" id="8030"/>
    <lineage>
        <taxon>Eukaryota</taxon>
        <taxon>Metazoa</taxon>
        <taxon>Chordata</taxon>
        <taxon>Craniata</taxon>
        <taxon>Vertebrata</taxon>
        <taxon>Euteleostomi</taxon>
        <taxon>Actinopterygii</taxon>
        <taxon>Neopterygii</taxon>
        <taxon>Teleostei</taxon>
        <taxon>Protacanthopterygii</taxon>
        <taxon>Salmoniformes</taxon>
        <taxon>Salmonidae</taxon>
        <taxon>Salmoninae</taxon>
        <taxon>Salmo</taxon>
    </lineage>
</organism>
<dbReference type="InterPro" id="IPR001881">
    <property type="entry name" value="EGF-like_Ca-bd_dom"/>
</dbReference>
<feature type="disulfide bond" evidence="14">
    <location>
        <begin position="86"/>
        <end position="101"/>
    </location>
</feature>
<dbReference type="InterPro" id="IPR011042">
    <property type="entry name" value="6-blade_b-propeller_TolB-like"/>
</dbReference>
<dbReference type="CDD" id="cd00054">
    <property type="entry name" value="EGF_CA"/>
    <property type="match status" value="1"/>
</dbReference>
<accession>A0A1S3NLG9</accession>
<keyword evidence="21" id="KW-0449">Lipoprotein</keyword>
<feature type="disulfide bond" evidence="14">
    <location>
        <begin position="47"/>
        <end position="62"/>
    </location>
</feature>
<dbReference type="FunFam" id="2.10.25.10:FF:000010">
    <property type="entry name" value="Pro-epidermal growth factor"/>
    <property type="match status" value="1"/>
</dbReference>
<dbReference type="GO" id="GO:0005509">
    <property type="term" value="F:calcium ion binding"/>
    <property type="evidence" value="ECO:0007669"/>
    <property type="project" value="InterPro"/>
</dbReference>
<feature type="repeat" description="LDL-receptor class B" evidence="15">
    <location>
        <begin position="710"/>
        <end position="752"/>
    </location>
</feature>
<dbReference type="InterPro" id="IPR023415">
    <property type="entry name" value="LDLR_class-A_CS"/>
</dbReference>
<dbReference type="GeneID" id="106580049"/>
<dbReference type="PROSITE" id="PS50068">
    <property type="entry name" value="LDLRA_2"/>
    <property type="match status" value="11"/>
</dbReference>
<sequence>MAFYLLLCIAILEISALSAAVLTPLKCNLGTKPCKTGSECILYKHVCDGEVDCSDGSDEEDCTVTCTEGQFLCAHGKQCIDQEQVCDGVAQCQDRSDEVDCLKHMEGCAHHCDNTTRCLPDTFLCDGEKDCLDGTDEAGCDSDSDGHNHVEVSENELRNYKGFTTMSAPAPLKCPFGTKPCQDETECVLYSHVCDGDADCQDGSDEETCSLECEKGQFQCAHGKKCVDQRQVCDGVAQCQDRSDEMHCLKPMEVCAHHCDKSRCLPDTFLCDGERDCLDGTDEANCADESCSSGEFRCTSGQCASISMRCDGHPDCWDHSDEESCTKPPQCTTNRRCPQSQECLLEGWVCDGEQDCKDGSDEKDCKMVQLKCGEFQWACTSKSQCVPKAWRCDGTKDCADESDEAGCGQVETCPSHQFQCASMSECLDTALVCNLVRNCADGSDEGGDCETKCPDKALCVQNCYSTPQGTRCGCKAGYQLDKDAVSCFDIDECEGGRQGVCSHSCINTQGSFHCHCNPGYLLESDGRRCKIMGEPYLLASVQTDLFLVGLRSSSLDVLVSSAKKSIVSVDYDWRDQRVFWVSLDSESIKWSSLDQKKQGTLFKGVKFDCIAVDWVGRNLYWIDGIGGGRIIAIGLNSTITSTLDFTVILDKDFEQPLSLALLPQKGLMFWSAISNEAKIERAGMDGSERRVVVSHSLSWPGSLAVDPIGERLYWTDKKLGCIGSATLDGGDVKILQLTETTNPFSVTVFNDLLYWSDTKRGTIQGADKITGKNCKVLLKRPAQPFGLKVIHPLLQTSTDSPCEKLRCSHLCVLAPGPKGVCKCPSGLLLADDGLNCSNLVNSAFLLVLSPTVVTQIYLQTMLSAVGLKTWPEHLSLPLANVNEAAMLDYTLRDKILYLADSGQSSVGLFKLKETSLVPRGQFLQLKGDTVTALALDWITLNVYWSSTKQPRLQVTSSNGEHTAVLIPDMGSLESIALHPLSGRLCFTNLAKQGEGAHVECAHMDGGKRALVWKDAVQPTSLTFSNDGGEIYWADIGAGVIGSVRVDGSGYNEFTTGDGLTAFALSNGMLLWVTDRDMTQVWYRDNQLTKTLWFEVNTEVVSLKAYSKSSQMGFNFCSDGNGDCSHLCLAVPGGRTCRCAHGHQPVNATHCTLDQHCPAGSRPCLDGHTCLPLEKFCDGHPDCLDTSDENCVHLKGQSEVQSKAPTLPPSPSIPMSADPGTTTSLDNSGLVRNLDVKQQCSEKRCNGNGECVETNGGTSCACGLGYSGDSCQDQLTKTMQGPLIYGAVGLCAGIVVISVLVAVIRRKAANTRRAGPVVKQTSMTDLEKHGDSPSTQPSPDDTNFSEEVVSSVA</sequence>
<feature type="domain" description="EGF-like" evidence="19">
    <location>
        <begin position="489"/>
        <end position="530"/>
    </location>
</feature>
<feature type="chain" id="PRO_5010331841" evidence="18">
    <location>
        <begin position="21"/>
        <end position="1352"/>
    </location>
</feature>
<dbReference type="PRINTS" id="PR00261">
    <property type="entry name" value="LDLRECEPTOR"/>
</dbReference>
<dbReference type="FunFam" id="4.10.400.10:FF:000065">
    <property type="entry name" value="Transmembrane protease serine 7"/>
    <property type="match status" value="1"/>
</dbReference>
<evidence type="ECO:0000256" key="11">
    <source>
        <dbReference type="ARBA" id="ARBA00023170"/>
    </source>
</evidence>
<dbReference type="Gene3D" id="4.10.400.10">
    <property type="entry name" value="Low-density Lipoprotein Receptor"/>
    <property type="match status" value="11"/>
</dbReference>
<comment type="caution">
    <text evidence="13">Lacks conserved residue(s) required for the propagation of feature annotation.</text>
</comment>
<feature type="transmembrane region" description="Helical" evidence="17">
    <location>
        <begin position="1282"/>
        <end position="1303"/>
    </location>
</feature>
<dbReference type="SMART" id="SM00181">
    <property type="entry name" value="EGF"/>
    <property type="match status" value="5"/>
</dbReference>
<keyword evidence="10 13" id="KW-1015">Disulfide bond</keyword>
<evidence type="ECO:0000256" key="9">
    <source>
        <dbReference type="ARBA" id="ARBA00023136"/>
    </source>
</evidence>
<keyword evidence="12" id="KW-0325">Glycoprotein</keyword>
<evidence type="ECO:0000256" key="13">
    <source>
        <dbReference type="PROSITE-ProRule" id="PRU00076"/>
    </source>
</evidence>
<evidence type="ECO:0000256" key="1">
    <source>
        <dbReference type="ARBA" id="ARBA00004167"/>
    </source>
</evidence>
<gene>
    <name evidence="21" type="primary">LOC106580049</name>
</gene>
<evidence type="ECO:0000256" key="7">
    <source>
        <dbReference type="ARBA" id="ARBA00022737"/>
    </source>
</evidence>
<dbReference type="RefSeq" id="XP_014016090.1">
    <property type="nucleotide sequence ID" value="XM_014160615.2"/>
</dbReference>
<dbReference type="Pfam" id="PF07645">
    <property type="entry name" value="EGF_CA"/>
    <property type="match status" value="1"/>
</dbReference>
<evidence type="ECO:0000256" key="12">
    <source>
        <dbReference type="ARBA" id="ARBA00023180"/>
    </source>
</evidence>
<evidence type="ECO:0000256" key="15">
    <source>
        <dbReference type="PROSITE-ProRule" id="PRU00461"/>
    </source>
</evidence>
<dbReference type="PANTHER" id="PTHR22722">
    <property type="entry name" value="LOW-DENSITY LIPOPROTEIN RECEPTOR-RELATED PROTEIN 2-RELATED"/>
    <property type="match status" value="1"/>
</dbReference>
<dbReference type="InterPro" id="IPR036055">
    <property type="entry name" value="LDL_receptor-like_sf"/>
</dbReference>
<keyword evidence="11 21" id="KW-0675">Receptor</keyword>
<feature type="disulfide bond" evidence="14">
    <location>
        <begin position="259"/>
        <end position="277"/>
    </location>
</feature>
<evidence type="ECO:0000313" key="20">
    <source>
        <dbReference type="Proteomes" id="UP001652741"/>
    </source>
</evidence>